<feature type="domain" description="Ferlin B-domain" evidence="6">
    <location>
        <begin position="28"/>
        <end position="106"/>
    </location>
</feature>
<protein>
    <submittedName>
        <fullName evidence="8">Ferlin B-domain domain-containing protein</fullName>
    </submittedName>
</protein>
<reference evidence="8" key="1">
    <citation type="submission" date="2022-11" db="UniProtKB">
        <authorList>
            <consortium name="WormBaseParasite"/>
        </authorList>
    </citation>
    <scope>IDENTIFICATION</scope>
</reference>
<sequence length="150" mass="17634">MEVSKMEEPGIQKLITCAKELEDLVIDPQISVPNVIVWMLVDREAVAFAKIPVSEITFSTNEMRSGIDCGKLKTIYFKWIKQKRNNRKLMEQTMPSVLQARLWFGLSEYRQFWEHSLAPGKMKYFAELFVNEKRKLLSSTFTPTRLLYFF</sequence>
<dbReference type="GO" id="GO:0061025">
    <property type="term" value="P:membrane fusion"/>
    <property type="evidence" value="ECO:0007669"/>
    <property type="project" value="TreeGrafter"/>
</dbReference>
<dbReference type="AlphaFoldDB" id="A0A914Z046"/>
<evidence type="ECO:0000256" key="4">
    <source>
        <dbReference type="ARBA" id="ARBA00022989"/>
    </source>
</evidence>
<keyword evidence="5" id="KW-0472">Membrane</keyword>
<keyword evidence="3" id="KW-0677">Repeat</keyword>
<evidence type="ECO:0000256" key="2">
    <source>
        <dbReference type="ARBA" id="ARBA00022692"/>
    </source>
</evidence>
<proteinExistence type="predicted"/>
<dbReference type="PANTHER" id="PTHR12546">
    <property type="entry name" value="FER-1-LIKE"/>
    <property type="match status" value="1"/>
</dbReference>
<evidence type="ECO:0000256" key="3">
    <source>
        <dbReference type="ARBA" id="ARBA00022737"/>
    </source>
</evidence>
<evidence type="ECO:0000313" key="7">
    <source>
        <dbReference type="Proteomes" id="UP000887577"/>
    </source>
</evidence>
<keyword evidence="2" id="KW-0812">Transmembrane</keyword>
<dbReference type="SMART" id="SM01201">
    <property type="entry name" value="FerB"/>
    <property type="match status" value="1"/>
</dbReference>
<dbReference type="Pfam" id="PF08150">
    <property type="entry name" value="FerB"/>
    <property type="match status" value="1"/>
</dbReference>
<keyword evidence="4" id="KW-1133">Transmembrane helix</keyword>
<dbReference type="GO" id="GO:0016020">
    <property type="term" value="C:membrane"/>
    <property type="evidence" value="ECO:0007669"/>
    <property type="project" value="UniProtKB-SubCell"/>
</dbReference>
<accession>A0A914Z046</accession>
<evidence type="ECO:0000313" key="8">
    <source>
        <dbReference type="WBParaSite" id="PSU_v2.g5249.t1"/>
    </source>
</evidence>
<dbReference type="PANTHER" id="PTHR12546:SF33">
    <property type="entry name" value="SPERM VESICLE FUSION PROTEIN FER-1"/>
    <property type="match status" value="1"/>
</dbReference>
<dbReference type="InterPro" id="IPR037721">
    <property type="entry name" value="Ferlin"/>
</dbReference>
<organism evidence="7 8">
    <name type="scientific">Panagrolaimus superbus</name>
    <dbReference type="NCBI Taxonomy" id="310955"/>
    <lineage>
        <taxon>Eukaryota</taxon>
        <taxon>Metazoa</taxon>
        <taxon>Ecdysozoa</taxon>
        <taxon>Nematoda</taxon>
        <taxon>Chromadorea</taxon>
        <taxon>Rhabditida</taxon>
        <taxon>Tylenchina</taxon>
        <taxon>Panagrolaimomorpha</taxon>
        <taxon>Panagrolaimoidea</taxon>
        <taxon>Panagrolaimidae</taxon>
        <taxon>Panagrolaimus</taxon>
    </lineage>
</organism>
<dbReference type="WBParaSite" id="PSU_v2.g5249.t1">
    <property type="protein sequence ID" value="PSU_v2.g5249.t1"/>
    <property type="gene ID" value="PSU_v2.g5249"/>
</dbReference>
<evidence type="ECO:0000259" key="6">
    <source>
        <dbReference type="SMART" id="SM01201"/>
    </source>
</evidence>
<dbReference type="Proteomes" id="UP000887577">
    <property type="component" value="Unplaced"/>
</dbReference>
<evidence type="ECO:0000256" key="5">
    <source>
        <dbReference type="ARBA" id="ARBA00023136"/>
    </source>
</evidence>
<name>A0A914Z046_9BILA</name>
<keyword evidence="7" id="KW-1185">Reference proteome</keyword>
<dbReference type="GO" id="GO:0007009">
    <property type="term" value="P:plasma membrane organization"/>
    <property type="evidence" value="ECO:0007669"/>
    <property type="project" value="TreeGrafter"/>
</dbReference>
<evidence type="ECO:0000256" key="1">
    <source>
        <dbReference type="ARBA" id="ARBA00004370"/>
    </source>
</evidence>
<dbReference type="InterPro" id="IPR012561">
    <property type="entry name" value="Ferlin_B-domain"/>
</dbReference>
<comment type="subcellular location">
    <subcellularLocation>
        <location evidence="1">Membrane</location>
    </subcellularLocation>
</comment>